<organism evidence="2 3">
    <name type="scientific">Mya arenaria</name>
    <name type="common">Soft-shell clam</name>
    <dbReference type="NCBI Taxonomy" id="6604"/>
    <lineage>
        <taxon>Eukaryota</taxon>
        <taxon>Metazoa</taxon>
        <taxon>Spiralia</taxon>
        <taxon>Lophotrochozoa</taxon>
        <taxon>Mollusca</taxon>
        <taxon>Bivalvia</taxon>
        <taxon>Autobranchia</taxon>
        <taxon>Heteroconchia</taxon>
        <taxon>Euheterodonta</taxon>
        <taxon>Imparidentia</taxon>
        <taxon>Neoheterodontei</taxon>
        <taxon>Myida</taxon>
        <taxon>Myoidea</taxon>
        <taxon>Myidae</taxon>
        <taxon>Mya</taxon>
    </lineage>
</organism>
<keyword evidence="3" id="KW-1185">Reference proteome</keyword>
<accession>A0ABY7E0U5</accession>
<protein>
    <submittedName>
        <fullName evidence="2">FA10A-like protein</fullName>
    </submittedName>
</protein>
<dbReference type="Pfam" id="PF14651">
    <property type="entry name" value="Lipocalin_7"/>
    <property type="match status" value="1"/>
</dbReference>
<dbReference type="Gene3D" id="2.40.128.20">
    <property type="match status" value="1"/>
</dbReference>
<comment type="similarity">
    <text evidence="1">Belongs to the calycin superfamily. Fatty-acid binding protein (FABP) family.</text>
</comment>
<dbReference type="SUPFAM" id="SSF50814">
    <property type="entry name" value="Lipocalins"/>
    <property type="match status" value="1"/>
</dbReference>
<dbReference type="CDD" id="cd00742">
    <property type="entry name" value="FABP"/>
    <property type="match status" value="1"/>
</dbReference>
<evidence type="ECO:0000313" key="3">
    <source>
        <dbReference type="Proteomes" id="UP001164746"/>
    </source>
</evidence>
<dbReference type="InterPro" id="IPR031259">
    <property type="entry name" value="ILBP"/>
</dbReference>
<proteinExistence type="inferred from homology"/>
<dbReference type="PRINTS" id="PR00178">
    <property type="entry name" value="FATTYACIDBP"/>
</dbReference>
<dbReference type="InterPro" id="IPR012674">
    <property type="entry name" value="Calycin"/>
</dbReference>
<evidence type="ECO:0000256" key="1">
    <source>
        <dbReference type="ARBA" id="ARBA00008390"/>
    </source>
</evidence>
<sequence>MALVGNWEFFSAENLDEYFTTAAVPDNLKEIAKNSKSSLEITNSGDQWTLKTTVSDKVKDTAFTVGQEFEAKSLTGQDLKCMVTMDGAKMVETQKAGDVITTVTREVKGDKLVSTLTIGGTTAIVTFTRV</sequence>
<evidence type="ECO:0000313" key="2">
    <source>
        <dbReference type="EMBL" id="WAR03628.1"/>
    </source>
</evidence>
<reference evidence="2" key="1">
    <citation type="submission" date="2022-11" db="EMBL/GenBank/DDBJ databases">
        <title>Centuries of genome instability and evolution in soft-shell clam transmissible cancer (bioRxiv).</title>
        <authorList>
            <person name="Hart S.F.M."/>
            <person name="Yonemitsu M.A."/>
            <person name="Giersch R.M."/>
            <person name="Beal B.F."/>
            <person name="Arriagada G."/>
            <person name="Davis B.W."/>
            <person name="Ostrander E.A."/>
            <person name="Goff S.P."/>
            <person name="Metzger M.J."/>
        </authorList>
    </citation>
    <scope>NUCLEOTIDE SEQUENCE</scope>
    <source>
        <strain evidence="2">MELC-2E11</strain>
        <tissue evidence="2">Siphon/mantle</tissue>
    </source>
</reference>
<dbReference type="PANTHER" id="PTHR11955">
    <property type="entry name" value="FATTY ACID BINDING PROTEIN"/>
    <property type="match status" value="1"/>
</dbReference>
<dbReference type="Proteomes" id="UP001164746">
    <property type="component" value="Chromosome 4"/>
</dbReference>
<dbReference type="EMBL" id="CP111015">
    <property type="protein sequence ID" value="WAR03628.1"/>
    <property type="molecule type" value="Genomic_DNA"/>
</dbReference>
<dbReference type="InterPro" id="IPR000463">
    <property type="entry name" value="Fatty_acid-bd"/>
</dbReference>
<gene>
    <name evidence="2" type="ORF">MAR_010186</name>
</gene>
<name>A0ABY7E0U5_MYAAR</name>